<name>A0ABY5Z449_9ACTN</name>
<dbReference type="Gene3D" id="3.30.160.250">
    <property type="match status" value="1"/>
</dbReference>
<organism evidence="1 2">
    <name type="scientific">Dactylosporangium roseum</name>
    <dbReference type="NCBI Taxonomy" id="47989"/>
    <lineage>
        <taxon>Bacteria</taxon>
        <taxon>Bacillati</taxon>
        <taxon>Actinomycetota</taxon>
        <taxon>Actinomycetes</taxon>
        <taxon>Micromonosporales</taxon>
        <taxon>Micromonosporaceae</taxon>
        <taxon>Dactylosporangium</taxon>
    </lineage>
</organism>
<proteinExistence type="predicted"/>
<keyword evidence="2" id="KW-1185">Reference proteome</keyword>
<evidence type="ECO:0000313" key="1">
    <source>
        <dbReference type="EMBL" id="UWZ36232.1"/>
    </source>
</evidence>
<dbReference type="SUPFAM" id="SSF88659">
    <property type="entry name" value="Sigma3 and sigma4 domains of RNA polymerase sigma factors"/>
    <property type="match status" value="1"/>
</dbReference>
<dbReference type="RefSeq" id="WP_260725556.1">
    <property type="nucleotide sequence ID" value="NZ_BAAABS010000059.1"/>
</dbReference>
<gene>
    <name evidence="1" type="ORF">Drose_35120</name>
</gene>
<accession>A0ABY5Z449</accession>
<evidence type="ECO:0000313" key="2">
    <source>
        <dbReference type="Proteomes" id="UP001058271"/>
    </source>
</evidence>
<dbReference type="InterPro" id="IPR013324">
    <property type="entry name" value="RNA_pol_sigma_r3/r4-like"/>
</dbReference>
<reference evidence="1" key="1">
    <citation type="submission" date="2021-04" db="EMBL/GenBank/DDBJ databases">
        <title>Biosynthetic gene clusters of Dactylosporangioum roseum.</title>
        <authorList>
            <person name="Hartkoorn R.C."/>
            <person name="Beaudoing E."/>
            <person name="Hot D."/>
            <person name="Moureu S."/>
        </authorList>
    </citation>
    <scope>NUCLEOTIDE SEQUENCE</scope>
    <source>
        <strain evidence="1">NRRL B-16295</strain>
    </source>
</reference>
<protein>
    <submittedName>
        <fullName evidence="1">Type II toxin-antitoxin system HicB family antitoxin</fullName>
    </submittedName>
</protein>
<dbReference type="Proteomes" id="UP001058271">
    <property type="component" value="Chromosome"/>
</dbReference>
<dbReference type="EMBL" id="CP073721">
    <property type="protein sequence ID" value="UWZ36232.1"/>
    <property type="molecule type" value="Genomic_DNA"/>
</dbReference>
<dbReference type="SUPFAM" id="SSF143100">
    <property type="entry name" value="TTHA1013/TTHA0281-like"/>
    <property type="match status" value="1"/>
</dbReference>
<sequence length="142" mass="15906">MNNYTAVCRRSGDWWAITVPEVKGIHSQVRRLAEAETMVREAIALFLDVAPASFTVTVRPEVPDVEDVLDALRARQEAQQADRRAAEATKKALDRLIADGMTVRDAGRVFDLSPQRVSQITGKGRKALVRRRRGHVEQERSA</sequence>
<dbReference type="InterPro" id="IPR035069">
    <property type="entry name" value="TTHA1013/TTHA0281-like"/>
</dbReference>